<organism evidence="3 4">
    <name type="scientific">Desulfobaculum xiamenense</name>
    <dbReference type="NCBI Taxonomy" id="995050"/>
    <lineage>
        <taxon>Bacteria</taxon>
        <taxon>Pseudomonadati</taxon>
        <taxon>Thermodesulfobacteriota</taxon>
        <taxon>Desulfovibrionia</taxon>
        <taxon>Desulfovibrionales</taxon>
        <taxon>Desulfovibrionaceae</taxon>
        <taxon>Desulfobaculum</taxon>
    </lineage>
</organism>
<protein>
    <recommendedName>
        <fullName evidence="2">Aspartyl/glutamyl-tRNA(Asn/Gln) amidotransferase subunit C</fullName>
        <shortName evidence="2">Asp/Glu-ADT subunit C</shortName>
        <ecNumber evidence="2">6.3.5.-</ecNumber>
    </recommendedName>
</protein>
<keyword evidence="4" id="KW-1185">Reference proteome</keyword>
<dbReference type="Proteomes" id="UP000580856">
    <property type="component" value="Unassembled WGS sequence"/>
</dbReference>
<dbReference type="EC" id="6.3.5.-" evidence="2"/>
<comment type="similarity">
    <text evidence="2">Belongs to the GatC family.</text>
</comment>
<keyword evidence="1 2" id="KW-0067">ATP-binding</keyword>
<comment type="caution">
    <text evidence="3">The sequence shown here is derived from an EMBL/GenBank/DDBJ whole genome shotgun (WGS) entry which is preliminary data.</text>
</comment>
<keyword evidence="2" id="KW-0648">Protein biosynthesis</keyword>
<keyword evidence="2" id="KW-0547">Nucleotide-binding</keyword>
<comment type="subunit">
    <text evidence="2">Heterotrimer of A, B and C subunits.</text>
</comment>
<accession>A0A846QMU1</accession>
<dbReference type="GO" id="GO:0005524">
    <property type="term" value="F:ATP binding"/>
    <property type="evidence" value="ECO:0007669"/>
    <property type="project" value="UniProtKB-KW"/>
</dbReference>
<sequence>MKFSPEQVAGVAKLARLRLDEDELSRFAAQIGDILEYMDELGQAETEGVEPLYSPVEHVTRLREDEVHRDCEREDVLDGAPDTDGKYFIVPRIV</sequence>
<dbReference type="GO" id="GO:0016740">
    <property type="term" value="F:transferase activity"/>
    <property type="evidence" value="ECO:0007669"/>
    <property type="project" value="UniProtKB-KW"/>
</dbReference>
<comment type="catalytic activity">
    <reaction evidence="2">
        <text>L-glutamyl-tRNA(Gln) + L-glutamine + ATP + H2O = L-glutaminyl-tRNA(Gln) + L-glutamate + ADP + phosphate + H(+)</text>
        <dbReference type="Rhea" id="RHEA:17521"/>
        <dbReference type="Rhea" id="RHEA-COMP:9681"/>
        <dbReference type="Rhea" id="RHEA-COMP:9684"/>
        <dbReference type="ChEBI" id="CHEBI:15377"/>
        <dbReference type="ChEBI" id="CHEBI:15378"/>
        <dbReference type="ChEBI" id="CHEBI:29985"/>
        <dbReference type="ChEBI" id="CHEBI:30616"/>
        <dbReference type="ChEBI" id="CHEBI:43474"/>
        <dbReference type="ChEBI" id="CHEBI:58359"/>
        <dbReference type="ChEBI" id="CHEBI:78520"/>
        <dbReference type="ChEBI" id="CHEBI:78521"/>
        <dbReference type="ChEBI" id="CHEBI:456216"/>
    </reaction>
</comment>
<name>A0A846QMU1_9BACT</name>
<dbReference type="SUPFAM" id="SSF141000">
    <property type="entry name" value="Glu-tRNAGln amidotransferase C subunit"/>
    <property type="match status" value="1"/>
</dbReference>
<evidence type="ECO:0000313" key="3">
    <source>
        <dbReference type="EMBL" id="NJB69448.1"/>
    </source>
</evidence>
<dbReference type="NCBIfam" id="TIGR00135">
    <property type="entry name" value="gatC"/>
    <property type="match status" value="1"/>
</dbReference>
<dbReference type="PANTHER" id="PTHR15004">
    <property type="entry name" value="GLUTAMYL-TRNA(GLN) AMIDOTRANSFERASE SUBUNIT C, MITOCHONDRIAL"/>
    <property type="match status" value="1"/>
</dbReference>
<keyword evidence="3" id="KW-0808">Transferase</keyword>
<comment type="function">
    <text evidence="2">Allows the formation of correctly charged Asn-tRNA(Asn) or Gln-tRNA(Gln) through the transamidation of misacylated Asp-tRNA(Asn) or Glu-tRNA(Gln) in organisms which lack either or both of asparaginyl-tRNA or glutaminyl-tRNA synthetases. The reaction takes place in the presence of glutamine and ATP through an activated phospho-Asp-tRNA(Asn) or phospho-Glu-tRNA(Gln).</text>
</comment>
<gene>
    <name evidence="2" type="primary">gatC</name>
    <name evidence="3" type="ORF">GGQ74_003150</name>
</gene>
<dbReference type="PANTHER" id="PTHR15004:SF0">
    <property type="entry name" value="GLUTAMYL-TRNA(GLN) AMIDOTRANSFERASE SUBUNIT C, MITOCHONDRIAL"/>
    <property type="match status" value="1"/>
</dbReference>
<keyword evidence="2 3" id="KW-0436">Ligase</keyword>
<dbReference type="EMBL" id="JAATJA010000005">
    <property type="protein sequence ID" value="NJB69448.1"/>
    <property type="molecule type" value="Genomic_DNA"/>
</dbReference>
<proteinExistence type="inferred from homology"/>
<reference evidence="3 4" key="1">
    <citation type="submission" date="2020-03" db="EMBL/GenBank/DDBJ databases">
        <title>Genomic Encyclopedia of Type Strains, Phase IV (KMG-IV): sequencing the most valuable type-strain genomes for metagenomic binning, comparative biology and taxonomic classification.</title>
        <authorList>
            <person name="Goeker M."/>
        </authorList>
    </citation>
    <scope>NUCLEOTIDE SEQUENCE [LARGE SCALE GENOMIC DNA]</scope>
    <source>
        <strain evidence="3 4">DSM 24233</strain>
    </source>
</reference>
<dbReference type="HAMAP" id="MF_00122">
    <property type="entry name" value="GatC"/>
    <property type="match status" value="1"/>
</dbReference>
<comment type="catalytic activity">
    <reaction evidence="2">
        <text>L-aspartyl-tRNA(Asn) + L-glutamine + ATP + H2O = L-asparaginyl-tRNA(Asn) + L-glutamate + ADP + phosphate + 2 H(+)</text>
        <dbReference type="Rhea" id="RHEA:14513"/>
        <dbReference type="Rhea" id="RHEA-COMP:9674"/>
        <dbReference type="Rhea" id="RHEA-COMP:9677"/>
        <dbReference type="ChEBI" id="CHEBI:15377"/>
        <dbReference type="ChEBI" id="CHEBI:15378"/>
        <dbReference type="ChEBI" id="CHEBI:29985"/>
        <dbReference type="ChEBI" id="CHEBI:30616"/>
        <dbReference type="ChEBI" id="CHEBI:43474"/>
        <dbReference type="ChEBI" id="CHEBI:58359"/>
        <dbReference type="ChEBI" id="CHEBI:78515"/>
        <dbReference type="ChEBI" id="CHEBI:78516"/>
        <dbReference type="ChEBI" id="CHEBI:456216"/>
    </reaction>
</comment>
<dbReference type="Gene3D" id="1.10.20.60">
    <property type="entry name" value="Glu-tRNAGln amidotransferase C subunit, N-terminal domain"/>
    <property type="match status" value="1"/>
</dbReference>
<dbReference type="GO" id="GO:0006412">
    <property type="term" value="P:translation"/>
    <property type="evidence" value="ECO:0007669"/>
    <property type="project" value="UniProtKB-UniRule"/>
</dbReference>
<dbReference type="RefSeq" id="WP_167942532.1">
    <property type="nucleotide sequence ID" value="NZ_JAATJA010000005.1"/>
</dbReference>
<dbReference type="GO" id="GO:0006450">
    <property type="term" value="P:regulation of translational fidelity"/>
    <property type="evidence" value="ECO:0007669"/>
    <property type="project" value="InterPro"/>
</dbReference>
<dbReference type="Pfam" id="PF02686">
    <property type="entry name" value="GatC"/>
    <property type="match status" value="1"/>
</dbReference>
<dbReference type="InterPro" id="IPR003837">
    <property type="entry name" value="GatC"/>
</dbReference>
<dbReference type="GO" id="GO:0050567">
    <property type="term" value="F:glutaminyl-tRNA synthase (glutamine-hydrolyzing) activity"/>
    <property type="evidence" value="ECO:0007669"/>
    <property type="project" value="UniProtKB-UniRule"/>
</dbReference>
<evidence type="ECO:0000313" key="4">
    <source>
        <dbReference type="Proteomes" id="UP000580856"/>
    </source>
</evidence>
<evidence type="ECO:0000256" key="1">
    <source>
        <dbReference type="ARBA" id="ARBA00022840"/>
    </source>
</evidence>
<dbReference type="InterPro" id="IPR036113">
    <property type="entry name" value="Asp/Glu-ADT_sf_sub_c"/>
</dbReference>
<evidence type="ECO:0000256" key="2">
    <source>
        <dbReference type="HAMAP-Rule" id="MF_00122"/>
    </source>
</evidence>
<dbReference type="GO" id="GO:0070681">
    <property type="term" value="P:glutaminyl-tRNAGln biosynthesis via transamidation"/>
    <property type="evidence" value="ECO:0007669"/>
    <property type="project" value="TreeGrafter"/>
</dbReference>
<dbReference type="AlphaFoldDB" id="A0A846QMU1"/>